<evidence type="ECO:0000313" key="1">
    <source>
        <dbReference type="EMBL" id="KAG0473180.1"/>
    </source>
</evidence>
<accession>A0A835QH42</accession>
<comment type="caution">
    <text evidence="1">The sequence shown here is derived from an EMBL/GenBank/DDBJ whole genome shotgun (WGS) entry which is preliminary data.</text>
</comment>
<organism evidence="1 2">
    <name type="scientific">Vanilla planifolia</name>
    <name type="common">Vanilla</name>
    <dbReference type="NCBI Taxonomy" id="51239"/>
    <lineage>
        <taxon>Eukaryota</taxon>
        <taxon>Viridiplantae</taxon>
        <taxon>Streptophyta</taxon>
        <taxon>Embryophyta</taxon>
        <taxon>Tracheophyta</taxon>
        <taxon>Spermatophyta</taxon>
        <taxon>Magnoliopsida</taxon>
        <taxon>Liliopsida</taxon>
        <taxon>Asparagales</taxon>
        <taxon>Orchidaceae</taxon>
        <taxon>Vanilloideae</taxon>
        <taxon>Vanilleae</taxon>
        <taxon>Vanilla</taxon>
    </lineage>
</organism>
<dbReference type="Proteomes" id="UP000636800">
    <property type="component" value="Chromosome 7"/>
</dbReference>
<dbReference type="EMBL" id="JADCNL010000007">
    <property type="protein sequence ID" value="KAG0473180.1"/>
    <property type="molecule type" value="Genomic_DNA"/>
</dbReference>
<gene>
    <name evidence="1" type="ORF">HPP92_015037</name>
</gene>
<reference evidence="1 2" key="1">
    <citation type="journal article" date="2020" name="Nat. Food">
        <title>A phased Vanilla planifolia genome enables genetic improvement of flavour and production.</title>
        <authorList>
            <person name="Hasing T."/>
            <person name="Tang H."/>
            <person name="Brym M."/>
            <person name="Khazi F."/>
            <person name="Huang T."/>
            <person name="Chambers A.H."/>
        </authorList>
    </citation>
    <scope>NUCLEOTIDE SEQUENCE [LARGE SCALE GENOMIC DNA]</scope>
    <source>
        <tissue evidence="1">Leaf</tissue>
    </source>
</reference>
<dbReference type="AlphaFoldDB" id="A0A835QH42"/>
<keyword evidence="2" id="KW-1185">Reference proteome</keyword>
<evidence type="ECO:0000313" key="2">
    <source>
        <dbReference type="Proteomes" id="UP000636800"/>
    </source>
</evidence>
<name>A0A835QH42_VANPL</name>
<proteinExistence type="predicted"/>
<sequence>MTIPFTAGFPKIPDLKDKQRFRFNMSLLESNIKDGVMQGRDSANHKLDSPNID</sequence>
<protein>
    <submittedName>
        <fullName evidence="1">Uncharacterized protein</fullName>
    </submittedName>
</protein>